<gene>
    <name evidence="6" type="primary">fusA</name>
    <name evidence="9" type="ORF">A3F03_03525</name>
</gene>
<feature type="binding site" evidence="6">
    <location>
        <begin position="143"/>
        <end position="146"/>
    </location>
    <ligand>
        <name>GTP</name>
        <dbReference type="ChEBI" id="CHEBI:37565"/>
    </ligand>
</feature>
<dbReference type="InterPro" id="IPR005225">
    <property type="entry name" value="Small_GTP-bd"/>
</dbReference>
<feature type="binding site" evidence="6">
    <location>
        <begin position="25"/>
        <end position="32"/>
    </location>
    <ligand>
        <name>GTP</name>
        <dbReference type="ChEBI" id="CHEBI:37565"/>
    </ligand>
</feature>
<dbReference type="Pfam" id="PF14492">
    <property type="entry name" value="EFG_III"/>
    <property type="match status" value="1"/>
</dbReference>
<dbReference type="CDD" id="cd03713">
    <property type="entry name" value="EFG_mtEFG_C"/>
    <property type="match status" value="1"/>
</dbReference>
<dbReference type="InterPro" id="IPR020568">
    <property type="entry name" value="Ribosomal_Su5_D2-typ_SF"/>
</dbReference>
<dbReference type="FunFam" id="3.40.50.300:FF:000029">
    <property type="entry name" value="Elongation factor G"/>
    <property type="match status" value="1"/>
</dbReference>
<evidence type="ECO:0000256" key="7">
    <source>
        <dbReference type="NCBIfam" id="TIGR00484"/>
    </source>
</evidence>
<dbReference type="InterPro" id="IPR047872">
    <property type="entry name" value="EFG_IV"/>
</dbReference>
<dbReference type="SUPFAM" id="SSF50447">
    <property type="entry name" value="Translation proteins"/>
    <property type="match status" value="1"/>
</dbReference>
<dbReference type="Pfam" id="PF00009">
    <property type="entry name" value="GTP_EFTU"/>
    <property type="match status" value="1"/>
</dbReference>
<dbReference type="InterPro" id="IPR053905">
    <property type="entry name" value="EF-G-like_DII"/>
</dbReference>
<dbReference type="InterPro" id="IPR035649">
    <property type="entry name" value="EFG_V"/>
</dbReference>
<evidence type="ECO:0000256" key="4">
    <source>
        <dbReference type="ARBA" id="ARBA00022917"/>
    </source>
</evidence>
<dbReference type="NCBIfam" id="NF009379">
    <property type="entry name" value="PRK12740.1-3"/>
    <property type="match status" value="1"/>
</dbReference>
<evidence type="ECO:0000256" key="1">
    <source>
        <dbReference type="ARBA" id="ARBA00005870"/>
    </source>
</evidence>
<dbReference type="SUPFAM" id="SSF52540">
    <property type="entry name" value="P-loop containing nucleoside triphosphate hydrolases"/>
    <property type="match status" value="1"/>
</dbReference>
<dbReference type="InterPro" id="IPR005517">
    <property type="entry name" value="Transl_elong_EFG/EF2_IV"/>
</dbReference>
<comment type="function">
    <text evidence="6">Catalyzes the GTP-dependent ribosomal translocation step during translation elongation. During this step, the ribosome changes from the pre-translocational (PRE) to the post-translocational (POST) state as the newly formed A-site-bound peptidyl-tRNA and P-site-bound deacylated tRNA move to the P and E sites, respectively. Catalyzes the coordinated movement of the two tRNA molecules, the mRNA and conformational changes in the ribosome.</text>
</comment>
<dbReference type="SMART" id="SM00889">
    <property type="entry name" value="EFG_IV"/>
    <property type="match status" value="1"/>
</dbReference>
<dbReference type="GO" id="GO:0032790">
    <property type="term" value="P:ribosome disassembly"/>
    <property type="evidence" value="ECO:0007669"/>
    <property type="project" value="TreeGrafter"/>
</dbReference>
<dbReference type="PROSITE" id="PS51722">
    <property type="entry name" value="G_TR_2"/>
    <property type="match status" value="1"/>
</dbReference>
<name>A0A1F7I5M2_9BACT</name>
<dbReference type="InterPro" id="IPR035647">
    <property type="entry name" value="EFG_III/V"/>
</dbReference>
<dbReference type="InterPro" id="IPR004540">
    <property type="entry name" value="Transl_elong_EFG/EF2"/>
</dbReference>
<evidence type="ECO:0000256" key="2">
    <source>
        <dbReference type="ARBA" id="ARBA00022741"/>
    </source>
</evidence>
<dbReference type="CDD" id="cd01886">
    <property type="entry name" value="EF-G"/>
    <property type="match status" value="1"/>
</dbReference>
<dbReference type="SUPFAM" id="SSF54211">
    <property type="entry name" value="Ribosomal protein S5 domain 2-like"/>
    <property type="match status" value="1"/>
</dbReference>
<keyword evidence="3 6" id="KW-0251">Elongation factor</keyword>
<dbReference type="Pfam" id="PF03764">
    <property type="entry name" value="EFG_IV"/>
    <property type="match status" value="1"/>
</dbReference>
<dbReference type="AlphaFoldDB" id="A0A1F7I5M2"/>
<dbReference type="InterPro" id="IPR000795">
    <property type="entry name" value="T_Tr_GTP-bd_dom"/>
</dbReference>
<dbReference type="PRINTS" id="PR00315">
    <property type="entry name" value="ELONGATNFCT"/>
</dbReference>
<evidence type="ECO:0000259" key="8">
    <source>
        <dbReference type="PROSITE" id="PS51722"/>
    </source>
</evidence>
<keyword evidence="6" id="KW-0963">Cytoplasm</keyword>
<keyword evidence="4 6" id="KW-0648">Protein biosynthesis</keyword>
<dbReference type="NCBIfam" id="TIGR00231">
    <property type="entry name" value="small_GTP"/>
    <property type="match status" value="1"/>
</dbReference>
<dbReference type="InterPro" id="IPR031157">
    <property type="entry name" value="G_TR_CS"/>
</dbReference>
<dbReference type="PANTHER" id="PTHR43261">
    <property type="entry name" value="TRANSLATION ELONGATION FACTOR G-RELATED"/>
    <property type="match status" value="1"/>
</dbReference>
<dbReference type="Gene3D" id="3.40.50.300">
    <property type="entry name" value="P-loop containing nucleotide triphosphate hydrolases"/>
    <property type="match status" value="1"/>
</dbReference>
<dbReference type="PROSITE" id="PS00301">
    <property type="entry name" value="G_TR_1"/>
    <property type="match status" value="1"/>
</dbReference>
<feature type="domain" description="Tr-type G" evidence="8">
    <location>
        <begin position="16"/>
        <end position="291"/>
    </location>
</feature>
<comment type="subcellular location">
    <subcellularLocation>
        <location evidence="6">Cytoplasm</location>
    </subcellularLocation>
</comment>
<evidence type="ECO:0000313" key="9">
    <source>
        <dbReference type="EMBL" id="OGK38671.1"/>
    </source>
</evidence>
<proteinExistence type="inferred from homology"/>
<dbReference type="GO" id="GO:0003746">
    <property type="term" value="F:translation elongation factor activity"/>
    <property type="evidence" value="ECO:0007669"/>
    <property type="project" value="UniProtKB-UniRule"/>
</dbReference>
<evidence type="ECO:0000256" key="3">
    <source>
        <dbReference type="ARBA" id="ARBA00022768"/>
    </source>
</evidence>
<dbReference type="CDD" id="cd16262">
    <property type="entry name" value="EFG_III"/>
    <property type="match status" value="1"/>
</dbReference>
<keyword evidence="2 6" id="KW-0547">Nucleotide-binding</keyword>
<comment type="similarity">
    <text evidence="1 6">Belongs to the TRAFAC class translation factor GTPase superfamily. Classic translation factor GTPase family. EF-G/EF-2 subfamily.</text>
</comment>
<dbReference type="CDD" id="cd01434">
    <property type="entry name" value="EFG_mtEFG1_IV"/>
    <property type="match status" value="1"/>
</dbReference>
<dbReference type="PANTHER" id="PTHR43261:SF1">
    <property type="entry name" value="RIBOSOME-RELEASING FACTOR 2, MITOCHONDRIAL"/>
    <property type="match status" value="1"/>
</dbReference>
<dbReference type="Gene3D" id="3.30.70.240">
    <property type="match status" value="1"/>
</dbReference>
<evidence type="ECO:0000256" key="6">
    <source>
        <dbReference type="HAMAP-Rule" id="MF_00054"/>
    </source>
</evidence>
<dbReference type="InterPro" id="IPR009022">
    <property type="entry name" value="EFG_III"/>
</dbReference>
<dbReference type="SMART" id="SM00838">
    <property type="entry name" value="EFG_C"/>
    <property type="match status" value="1"/>
</dbReference>
<dbReference type="FunFam" id="3.30.230.10:FF:000003">
    <property type="entry name" value="Elongation factor G"/>
    <property type="match status" value="1"/>
</dbReference>
<dbReference type="NCBIfam" id="TIGR00484">
    <property type="entry name" value="EF-G"/>
    <property type="match status" value="1"/>
</dbReference>
<feature type="binding site" evidence="6">
    <location>
        <begin position="89"/>
        <end position="93"/>
    </location>
    <ligand>
        <name>GTP</name>
        <dbReference type="ChEBI" id="CHEBI:37565"/>
    </ligand>
</feature>
<dbReference type="InterPro" id="IPR009000">
    <property type="entry name" value="Transl_B-barrel_sf"/>
</dbReference>
<dbReference type="InterPro" id="IPR041095">
    <property type="entry name" value="EFG_II"/>
</dbReference>
<dbReference type="FunFam" id="3.30.70.870:FF:000001">
    <property type="entry name" value="Elongation factor G"/>
    <property type="match status" value="1"/>
</dbReference>
<dbReference type="Gene3D" id="3.30.230.10">
    <property type="match status" value="1"/>
</dbReference>
<dbReference type="Pfam" id="PF22042">
    <property type="entry name" value="EF-G_D2"/>
    <property type="match status" value="1"/>
</dbReference>
<dbReference type="HAMAP" id="MF_00054_B">
    <property type="entry name" value="EF_G_EF_2_B"/>
    <property type="match status" value="1"/>
</dbReference>
<dbReference type="SUPFAM" id="SSF54980">
    <property type="entry name" value="EF-G C-terminal domain-like"/>
    <property type="match status" value="2"/>
</dbReference>
<dbReference type="InterPro" id="IPR027417">
    <property type="entry name" value="P-loop_NTPase"/>
</dbReference>
<dbReference type="Gene3D" id="3.30.70.870">
    <property type="entry name" value="Elongation Factor G (Translational Gtpase), domain 3"/>
    <property type="match status" value="1"/>
</dbReference>
<keyword evidence="5 6" id="KW-0342">GTP-binding</keyword>
<dbReference type="FunFam" id="2.40.30.10:FF:000006">
    <property type="entry name" value="Elongation factor G"/>
    <property type="match status" value="1"/>
</dbReference>
<evidence type="ECO:0000313" key="10">
    <source>
        <dbReference type="Proteomes" id="UP000176803"/>
    </source>
</evidence>
<dbReference type="NCBIfam" id="NF009381">
    <property type="entry name" value="PRK12740.1-5"/>
    <property type="match status" value="1"/>
</dbReference>
<dbReference type="Gene3D" id="2.40.30.10">
    <property type="entry name" value="Translation factors"/>
    <property type="match status" value="1"/>
</dbReference>
<dbReference type="FunFam" id="3.30.70.240:FF:000001">
    <property type="entry name" value="Elongation factor G"/>
    <property type="match status" value="1"/>
</dbReference>
<dbReference type="Proteomes" id="UP000176803">
    <property type="component" value="Unassembled WGS sequence"/>
</dbReference>
<dbReference type="Pfam" id="PF00679">
    <property type="entry name" value="EFG_C"/>
    <property type="match status" value="1"/>
</dbReference>
<dbReference type="GO" id="GO:0003924">
    <property type="term" value="F:GTPase activity"/>
    <property type="evidence" value="ECO:0007669"/>
    <property type="project" value="InterPro"/>
</dbReference>
<dbReference type="GO" id="GO:0005525">
    <property type="term" value="F:GTP binding"/>
    <property type="evidence" value="ECO:0007669"/>
    <property type="project" value="UniProtKB-UniRule"/>
</dbReference>
<sequence>MTQNSTITKNRLVTTDKIRNIGVIAHIDSGKTTTTERILFYTGRTYKIGDIDEGTTQMDWMEQEKERGITIVSAATTTFWKGVRLNIIDTPGHVDFTAEVERSLRVLDGGIVVFDAEEGVQSQSETVWRQADKYHVPRLCFINKMDKLGADFETTVGEIRDRLGANPVVMVIPIGKEQDFEGVIDLLNMKALIWGKDDKGVDYKLKEIPADYKEKAEKARSALIEKVAETDDQLLEKYLAGQEITVSEIKKALRSAAIAYKVVPIYCGTSLRNKGVQPILDAVVNYLPSPADLKEIEGINPTSKEKENRQLINEEKFTALAFKIQLDPHVGKITYTRIYSGVLESGSYIYNASKGKKERVSRVLLMHANQREEIDKAYAGEIVALVGPKETATGDTVADEDNPILLEKIIFPEPVISLAIEPKTKADQKKLSYSLQRLAEEDPTFKVKINHETGQTIMSGMGELHLEILVDRMKREMGMSVNVGKPQVAYKETISKPAEAEGKYIKQTGGHGQYGHCLIKLAPLGRGEGFKFLNQIKGGTIPSEFIPSVEKGVIEAMEKGVLLGFPITDMQVALYDGSYHDVDSSDIAFKIAGSMALTDGVRRAGITLLEPIMKLEITVPEEFMGVAIGDVSSKRGKILGTEKKAKAVVITSYAPLAELSGYATNLRSLTEGRGVFYMEPSHYEEVPGNIVQTMLNK</sequence>
<dbReference type="CDD" id="cd04088">
    <property type="entry name" value="EFG_mtEFG_II"/>
    <property type="match status" value="1"/>
</dbReference>
<organism evidence="9 10">
    <name type="scientific">Candidatus Roizmanbacteria bacterium RIFCSPHIGHO2_12_FULL_41_11</name>
    <dbReference type="NCBI Taxonomy" id="1802052"/>
    <lineage>
        <taxon>Bacteria</taxon>
        <taxon>Candidatus Roizmaniibacteriota</taxon>
    </lineage>
</organism>
<accession>A0A1F7I5M2</accession>
<protein>
    <recommendedName>
        <fullName evidence="6 7">Elongation factor G</fullName>
        <shortName evidence="6">EF-G</shortName>
    </recommendedName>
</protein>
<dbReference type="GO" id="GO:0005737">
    <property type="term" value="C:cytoplasm"/>
    <property type="evidence" value="ECO:0007669"/>
    <property type="project" value="UniProtKB-SubCell"/>
</dbReference>
<evidence type="ECO:0000256" key="5">
    <source>
        <dbReference type="ARBA" id="ARBA00023134"/>
    </source>
</evidence>
<comment type="caution">
    <text evidence="9">The sequence shown here is derived from an EMBL/GenBank/DDBJ whole genome shotgun (WGS) entry which is preliminary data.</text>
</comment>
<dbReference type="InterPro" id="IPR014721">
    <property type="entry name" value="Ribsml_uS5_D2-typ_fold_subgr"/>
</dbReference>
<reference evidence="9 10" key="1">
    <citation type="journal article" date="2016" name="Nat. Commun.">
        <title>Thousands of microbial genomes shed light on interconnected biogeochemical processes in an aquifer system.</title>
        <authorList>
            <person name="Anantharaman K."/>
            <person name="Brown C.T."/>
            <person name="Hug L.A."/>
            <person name="Sharon I."/>
            <person name="Castelle C.J."/>
            <person name="Probst A.J."/>
            <person name="Thomas B.C."/>
            <person name="Singh A."/>
            <person name="Wilkins M.J."/>
            <person name="Karaoz U."/>
            <person name="Brodie E.L."/>
            <person name="Williams K.H."/>
            <person name="Hubbard S.S."/>
            <person name="Banfield J.F."/>
        </authorList>
    </citation>
    <scope>NUCLEOTIDE SEQUENCE [LARGE SCALE GENOMIC DNA]</scope>
</reference>
<dbReference type="InterPro" id="IPR000640">
    <property type="entry name" value="EFG_V-like"/>
</dbReference>
<dbReference type="EMBL" id="MGAC01000005">
    <property type="protein sequence ID" value="OGK38671.1"/>
    <property type="molecule type" value="Genomic_DNA"/>
</dbReference>